<gene>
    <name evidence="2" type="ORF">TorRG33x02_053530</name>
</gene>
<feature type="region of interest" description="Disordered" evidence="1">
    <location>
        <begin position="57"/>
        <end position="87"/>
    </location>
</feature>
<dbReference type="GO" id="GO:0003676">
    <property type="term" value="F:nucleic acid binding"/>
    <property type="evidence" value="ECO:0007669"/>
    <property type="project" value="InterPro"/>
</dbReference>
<evidence type="ECO:0000256" key="1">
    <source>
        <dbReference type="SAM" id="MobiDB-lite"/>
    </source>
</evidence>
<protein>
    <submittedName>
        <fullName evidence="2">Zinc finger, CCHC-type</fullName>
    </submittedName>
</protein>
<dbReference type="OrthoDB" id="1107037at2759"/>
<evidence type="ECO:0000313" key="2">
    <source>
        <dbReference type="EMBL" id="PON98738.1"/>
    </source>
</evidence>
<dbReference type="AlphaFoldDB" id="A0A2P5FLR2"/>
<keyword evidence="3" id="KW-1185">Reference proteome</keyword>
<organism evidence="2 3">
    <name type="scientific">Trema orientale</name>
    <name type="common">Charcoal tree</name>
    <name type="synonym">Celtis orientalis</name>
    <dbReference type="NCBI Taxonomy" id="63057"/>
    <lineage>
        <taxon>Eukaryota</taxon>
        <taxon>Viridiplantae</taxon>
        <taxon>Streptophyta</taxon>
        <taxon>Embryophyta</taxon>
        <taxon>Tracheophyta</taxon>
        <taxon>Spermatophyta</taxon>
        <taxon>Magnoliopsida</taxon>
        <taxon>eudicotyledons</taxon>
        <taxon>Gunneridae</taxon>
        <taxon>Pentapetalae</taxon>
        <taxon>rosids</taxon>
        <taxon>fabids</taxon>
        <taxon>Rosales</taxon>
        <taxon>Cannabaceae</taxon>
        <taxon>Trema</taxon>
    </lineage>
</organism>
<sequence>MSSRRWNKDKLVIGVALKHTQSVEQFPTEDLENLNEEKIAVLTQNFAEFLLRNMRRGNTCGKPKQANQGGNSNQLPPTVSQKSFKENEKKNNNIQCQECEGFGHIQAKCANILKKKGKATIETPSDGEEVDHISNLVAFIANSQTQEDIVSESEMYEESDFDHDEQQKGLSINV</sequence>
<dbReference type="Proteomes" id="UP000237000">
    <property type="component" value="Unassembled WGS sequence"/>
</dbReference>
<name>A0A2P5FLR2_TREOI</name>
<dbReference type="EMBL" id="JXTC01000022">
    <property type="protein sequence ID" value="PON98738.1"/>
    <property type="molecule type" value="Genomic_DNA"/>
</dbReference>
<evidence type="ECO:0000313" key="3">
    <source>
        <dbReference type="Proteomes" id="UP000237000"/>
    </source>
</evidence>
<dbReference type="InterPro" id="IPR036875">
    <property type="entry name" value="Znf_CCHC_sf"/>
</dbReference>
<comment type="caution">
    <text evidence="2">The sequence shown here is derived from an EMBL/GenBank/DDBJ whole genome shotgun (WGS) entry which is preliminary data.</text>
</comment>
<feature type="compositionally biased region" description="Polar residues" evidence="1">
    <location>
        <begin position="65"/>
        <end position="82"/>
    </location>
</feature>
<feature type="compositionally biased region" description="Acidic residues" evidence="1">
    <location>
        <begin position="149"/>
        <end position="163"/>
    </location>
</feature>
<reference evidence="3" key="1">
    <citation type="submission" date="2016-06" db="EMBL/GenBank/DDBJ databases">
        <title>Parallel loss of symbiosis genes in relatives of nitrogen-fixing non-legume Parasponia.</title>
        <authorList>
            <person name="Van Velzen R."/>
            <person name="Holmer R."/>
            <person name="Bu F."/>
            <person name="Rutten L."/>
            <person name="Van Zeijl A."/>
            <person name="Liu W."/>
            <person name="Santuari L."/>
            <person name="Cao Q."/>
            <person name="Sharma T."/>
            <person name="Shen D."/>
            <person name="Roswanjaya Y."/>
            <person name="Wardhani T."/>
            <person name="Kalhor M.S."/>
            <person name="Jansen J."/>
            <person name="Van den Hoogen J."/>
            <person name="Gungor B."/>
            <person name="Hartog M."/>
            <person name="Hontelez J."/>
            <person name="Verver J."/>
            <person name="Yang W.-C."/>
            <person name="Schijlen E."/>
            <person name="Repin R."/>
            <person name="Schilthuizen M."/>
            <person name="Schranz E."/>
            <person name="Heidstra R."/>
            <person name="Miyata K."/>
            <person name="Fedorova E."/>
            <person name="Kohlen W."/>
            <person name="Bisseling T."/>
            <person name="Smit S."/>
            <person name="Geurts R."/>
        </authorList>
    </citation>
    <scope>NUCLEOTIDE SEQUENCE [LARGE SCALE GENOMIC DNA]</scope>
    <source>
        <strain evidence="3">cv. RG33-2</strain>
    </source>
</reference>
<proteinExistence type="predicted"/>
<dbReference type="SUPFAM" id="SSF57756">
    <property type="entry name" value="Retrovirus zinc finger-like domains"/>
    <property type="match status" value="1"/>
</dbReference>
<dbReference type="GO" id="GO:0008270">
    <property type="term" value="F:zinc ion binding"/>
    <property type="evidence" value="ECO:0007669"/>
    <property type="project" value="InterPro"/>
</dbReference>
<accession>A0A2P5FLR2</accession>
<dbReference type="InParanoid" id="A0A2P5FLR2"/>
<feature type="region of interest" description="Disordered" evidence="1">
    <location>
        <begin position="148"/>
        <end position="174"/>
    </location>
</feature>